<proteinExistence type="predicted"/>
<dbReference type="Pfam" id="PF21956">
    <property type="entry name" value="DUF6922"/>
    <property type="match status" value="1"/>
</dbReference>
<dbReference type="AlphaFoldDB" id="A0AAE3ET83"/>
<keyword evidence="3" id="KW-1185">Reference proteome</keyword>
<feature type="domain" description="DUF6922" evidence="1">
    <location>
        <begin position="1"/>
        <end position="47"/>
    </location>
</feature>
<comment type="caution">
    <text evidence="2">The sequence shown here is derived from an EMBL/GenBank/DDBJ whole genome shotgun (WGS) entry which is preliminary data.</text>
</comment>
<name>A0AAE3ET83_9FLAO</name>
<accession>A0AAE3ET83</accession>
<organism evidence="2 3">
    <name type="scientific">Cerina litoralis</name>
    <dbReference type="NCBI Taxonomy" id="2874477"/>
    <lineage>
        <taxon>Bacteria</taxon>
        <taxon>Pseudomonadati</taxon>
        <taxon>Bacteroidota</taxon>
        <taxon>Flavobacteriia</taxon>
        <taxon>Flavobacteriales</taxon>
        <taxon>Flavobacteriaceae</taxon>
        <taxon>Cerina</taxon>
    </lineage>
</organism>
<gene>
    <name evidence="2" type="ORF">K8352_03330</name>
</gene>
<evidence type="ECO:0000313" key="2">
    <source>
        <dbReference type="EMBL" id="MCG2459769.1"/>
    </source>
</evidence>
<reference evidence="2" key="1">
    <citation type="submission" date="2023-02" db="EMBL/GenBank/DDBJ databases">
        <title>Genome of Flavobacteriaceae gen. nov. sp. strain F89.</title>
        <authorList>
            <person name="Wang Y."/>
        </authorList>
    </citation>
    <scope>NUCLEOTIDE SEQUENCE</scope>
    <source>
        <strain evidence="2">F89</strain>
    </source>
</reference>
<evidence type="ECO:0000259" key="1">
    <source>
        <dbReference type="Pfam" id="PF21956"/>
    </source>
</evidence>
<dbReference type="Proteomes" id="UP001200642">
    <property type="component" value="Unassembled WGS sequence"/>
</dbReference>
<evidence type="ECO:0000313" key="3">
    <source>
        <dbReference type="Proteomes" id="UP001200642"/>
    </source>
</evidence>
<dbReference type="EMBL" id="JAIRBC010000003">
    <property type="protein sequence ID" value="MCG2459769.1"/>
    <property type="molecule type" value="Genomic_DNA"/>
</dbReference>
<dbReference type="InterPro" id="IPR053830">
    <property type="entry name" value="DUF6922"/>
</dbReference>
<sequence>MDYNKLDLERDKDIIIPRALFASTLDTFESDIKILEDIYSKNEILNTLKATKERISNTVCELVAKRYRAKKFARFAL</sequence>
<protein>
    <recommendedName>
        <fullName evidence="1">DUF6922 domain-containing protein</fullName>
    </recommendedName>
</protein>